<dbReference type="GO" id="GO:0032259">
    <property type="term" value="P:methylation"/>
    <property type="evidence" value="ECO:0007669"/>
    <property type="project" value="UniProtKB-KW"/>
</dbReference>
<dbReference type="Pfam" id="PF05063">
    <property type="entry name" value="MT-A70"/>
    <property type="match status" value="1"/>
</dbReference>
<dbReference type="GO" id="GO:0005730">
    <property type="term" value="C:nucleolus"/>
    <property type="evidence" value="ECO:0007669"/>
    <property type="project" value="EnsemblFungi"/>
</dbReference>
<dbReference type="HOGENOM" id="CLU_018702_4_1_1"/>
<reference evidence="8 9" key="1">
    <citation type="journal article" date="2009" name="Nature">
        <title>Evolution of pathogenicity and sexual reproduction in eight Candida genomes.</title>
        <authorList>
            <person name="Butler G."/>
            <person name="Rasmussen M.D."/>
            <person name="Lin M.F."/>
            <person name="Santos M.A."/>
            <person name="Sakthikumar S."/>
            <person name="Munro C.A."/>
            <person name="Rheinbay E."/>
            <person name="Grabherr M."/>
            <person name="Forche A."/>
            <person name="Reedy J.L."/>
            <person name="Agrafioti I."/>
            <person name="Arnaud M.B."/>
            <person name="Bates S."/>
            <person name="Brown A.J."/>
            <person name="Brunke S."/>
            <person name="Costanzo M.C."/>
            <person name="Fitzpatrick D.A."/>
            <person name="de Groot P.W."/>
            <person name="Harris D."/>
            <person name="Hoyer L.L."/>
            <person name="Hube B."/>
            <person name="Klis F.M."/>
            <person name="Kodira C."/>
            <person name="Lennard N."/>
            <person name="Logue M.E."/>
            <person name="Martin R."/>
            <person name="Neiman A.M."/>
            <person name="Nikolaou E."/>
            <person name="Quail M.A."/>
            <person name="Quinn J."/>
            <person name="Santos M.C."/>
            <person name="Schmitzberger F.F."/>
            <person name="Sherlock G."/>
            <person name="Shah P."/>
            <person name="Silverstein K.A."/>
            <person name="Skrzypek M.S."/>
            <person name="Soll D."/>
            <person name="Staggs R."/>
            <person name="Stansfield I."/>
            <person name="Stumpf M.P."/>
            <person name="Sudbery P.E."/>
            <person name="Srikantha T."/>
            <person name="Zeng Q."/>
            <person name="Berman J."/>
            <person name="Berriman M."/>
            <person name="Heitman J."/>
            <person name="Gow N.A."/>
            <person name="Lorenz M.C."/>
            <person name="Birren B.W."/>
            <person name="Kellis M."/>
            <person name="Cuomo C.A."/>
        </authorList>
    </citation>
    <scope>NUCLEOTIDE SEQUENCE [LARGE SCALE GENOMIC DNA]</scope>
    <source>
        <strain evidence="9">ATCC 11503 / BCRC 21390 / CBS 2605 / JCM 1781 / NBRC 1676 / NRRL YB-4239</strain>
    </source>
</reference>
<dbReference type="FunCoup" id="A5DU89">
    <property type="interactions" value="21"/>
</dbReference>
<evidence type="ECO:0000313" key="9">
    <source>
        <dbReference type="Proteomes" id="UP000001996"/>
    </source>
</evidence>
<organism evidence="8 9">
    <name type="scientific">Lodderomyces elongisporus (strain ATCC 11503 / CBS 2605 / JCM 1781 / NBRC 1676 / NRRL YB-4239)</name>
    <name type="common">Yeast</name>
    <name type="synonym">Saccharomyces elongisporus</name>
    <dbReference type="NCBI Taxonomy" id="379508"/>
    <lineage>
        <taxon>Eukaryota</taxon>
        <taxon>Fungi</taxon>
        <taxon>Dikarya</taxon>
        <taxon>Ascomycota</taxon>
        <taxon>Saccharomycotina</taxon>
        <taxon>Pichiomycetes</taxon>
        <taxon>Debaryomycetaceae</taxon>
        <taxon>Candida/Lodderomyces clade</taxon>
        <taxon>Lodderomyces</taxon>
    </lineage>
</organism>
<keyword evidence="2" id="KW-0489">Methyltransferase</keyword>
<dbReference type="InterPro" id="IPR029063">
    <property type="entry name" value="SAM-dependent_MTases_sf"/>
</dbReference>
<comment type="catalytic activity">
    <reaction evidence="5">
        <text>an adenosine in mRNA + S-adenosyl-L-methionine = an N(6)-methyladenosine in mRNA + S-adenosyl-L-homocysteine + H(+)</text>
        <dbReference type="Rhea" id="RHEA:55584"/>
        <dbReference type="Rhea" id="RHEA-COMP:12414"/>
        <dbReference type="Rhea" id="RHEA-COMP:12417"/>
        <dbReference type="ChEBI" id="CHEBI:15378"/>
        <dbReference type="ChEBI" id="CHEBI:57856"/>
        <dbReference type="ChEBI" id="CHEBI:59789"/>
        <dbReference type="ChEBI" id="CHEBI:74411"/>
        <dbReference type="ChEBI" id="CHEBI:74449"/>
        <dbReference type="EC" id="2.1.1.348"/>
    </reaction>
</comment>
<dbReference type="InParanoid" id="A5DU89"/>
<dbReference type="Proteomes" id="UP000001996">
    <property type="component" value="Unassembled WGS sequence"/>
</dbReference>
<dbReference type="STRING" id="379508.A5DU89"/>
<dbReference type="GO" id="GO:1902974">
    <property type="term" value="P:meiotic DNA replication initiation"/>
    <property type="evidence" value="ECO:0007669"/>
    <property type="project" value="EnsemblFungi"/>
</dbReference>
<dbReference type="VEuPathDB" id="FungiDB:LELG_00925"/>
<dbReference type="eggNOG" id="KOG2098">
    <property type="taxonomic scope" value="Eukaryota"/>
</dbReference>
<proteinExistence type="inferred from homology"/>
<feature type="compositionally biased region" description="Low complexity" evidence="7">
    <location>
        <begin position="311"/>
        <end position="328"/>
    </location>
</feature>
<evidence type="ECO:0000313" key="8">
    <source>
        <dbReference type="EMBL" id="EDK42747.1"/>
    </source>
</evidence>
<dbReference type="EC" id="2.1.1.348" evidence="1"/>
<gene>
    <name evidence="8" type="ORF">LELG_00925</name>
</gene>
<protein>
    <recommendedName>
        <fullName evidence="1">mRNA m(6)A methyltransferase</fullName>
        <ecNumber evidence="1">2.1.1.348</ecNumber>
    </recommendedName>
</protein>
<keyword evidence="3" id="KW-0808">Transferase</keyword>
<keyword evidence="9" id="KW-1185">Reference proteome</keyword>
<dbReference type="GO" id="GO:2000221">
    <property type="term" value="P:negative regulation of pseudohyphal growth"/>
    <property type="evidence" value="ECO:0007669"/>
    <property type="project" value="EnsemblFungi"/>
</dbReference>
<evidence type="ECO:0000256" key="4">
    <source>
        <dbReference type="ARBA" id="ARBA00022691"/>
    </source>
</evidence>
<dbReference type="GO" id="GO:0001734">
    <property type="term" value="F:mRNA m(6)A methyltransferase activity"/>
    <property type="evidence" value="ECO:0007669"/>
    <property type="project" value="UniProtKB-EC"/>
</dbReference>
<dbReference type="SUPFAM" id="SSF53335">
    <property type="entry name" value="S-adenosyl-L-methionine-dependent methyltransferases"/>
    <property type="match status" value="1"/>
</dbReference>
<evidence type="ECO:0000256" key="7">
    <source>
        <dbReference type="SAM" id="MobiDB-lite"/>
    </source>
</evidence>
<dbReference type="InterPro" id="IPR007757">
    <property type="entry name" value="MT-A70-like"/>
</dbReference>
<name>A5DU89_LODEL</name>
<sequence length="557" mass="64142">MIYDLDDFFPFIEFILKKHIVIVGEPIRGEIWKLYLVFVEFCNQLNFQLPTQDFRGYIMQFNEISDDSIKLNKKIEYLSTVEFLKERIEWIGIDAVRILKSKINCYESHMGRKKKNLVTIHPKISRTLKDFIDNKSFTRVDLKCATRLNLELMLEFIDRPSAKTILGKARAREITPVNDFPKVCNDHKHALVLSNIAFGRKDLLSNSTNSTTTNKKSTNCNPSSMLSTGFVHRKIYQSRNLLGFETYECSLSKVHFLPMVYPHTDLALGDCSYLDTCHKIKTCRYLHYFTLNAIGKTVSKMTPTSANKVQPTTPKTISTSSSTPDTTTPKTTFPIAEYTLGECFTETFRQITPPQWISCDVRLLPFRVLGKFAAIISDPAWDIHMSLPYSTCKDDELLNLPMCELQDEGIIMLWVTGRSIEIGRRALTKWGYTVSNEMIWIKLNQLKRTIVTGRTGHWLNHSKEHLLVGLKGNPSWLNYKIDTDVVASNTRETSRKPDELYEIIERMVGKHARKLEIFGRMHNTRPGWLTIGSQLQGVSLSEPEVIQRYNMYMKSST</sequence>
<dbReference type="AlphaFoldDB" id="A5DU89"/>
<evidence type="ECO:0000256" key="1">
    <source>
        <dbReference type="ARBA" id="ARBA00012160"/>
    </source>
</evidence>
<evidence type="ECO:0000256" key="2">
    <source>
        <dbReference type="ARBA" id="ARBA00022603"/>
    </source>
</evidence>
<keyword evidence="4" id="KW-0949">S-adenosyl-L-methionine</keyword>
<accession>A5DU89</accession>
<evidence type="ECO:0000256" key="5">
    <source>
        <dbReference type="ARBA" id="ARBA00048957"/>
    </source>
</evidence>
<dbReference type="PANTHER" id="PTHR12829">
    <property type="entry name" value="N6-ADENOSINE-METHYLTRANSFERASE"/>
    <property type="match status" value="1"/>
</dbReference>
<comment type="similarity">
    <text evidence="6">Belongs to the MT-A70-like family.</text>
</comment>
<dbReference type="EMBL" id="CH981524">
    <property type="protein sequence ID" value="EDK42747.1"/>
    <property type="molecule type" value="Genomic_DNA"/>
</dbReference>
<dbReference type="PANTHER" id="PTHR12829:SF7">
    <property type="entry name" value="N6-ADENOSINE-METHYLTRANSFERASE CATALYTIC SUBUNIT"/>
    <property type="match status" value="1"/>
</dbReference>
<dbReference type="GO" id="GO:0005737">
    <property type="term" value="C:cytoplasm"/>
    <property type="evidence" value="ECO:0007669"/>
    <property type="project" value="EnsemblFungi"/>
</dbReference>
<evidence type="ECO:0000256" key="3">
    <source>
        <dbReference type="ARBA" id="ARBA00022679"/>
    </source>
</evidence>
<dbReference type="GO" id="GO:0036396">
    <property type="term" value="C:RNA N6-methyladenosine methyltransferase complex"/>
    <property type="evidence" value="ECO:0007669"/>
    <property type="project" value="EnsemblFungi"/>
</dbReference>
<dbReference type="OrthoDB" id="10262526at2759"/>
<dbReference type="PROSITE" id="PS51143">
    <property type="entry name" value="MT_A70"/>
    <property type="match status" value="1"/>
</dbReference>
<evidence type="ECO:0000256" key="6">
    <source>
        <dbReference type="PROSITE-ProRule" id="PRU00489"/>
    </source>
</evidence>
<feature type="region of interest" description="Disordered" evidence="7">
    <location>
        <begin position="303"/>
        <end position="328"/>
    </location>
</feature>